<proteinExistence type="predicted"/>
<evidence type="ECO:0000313" key="2">
    <source>
        <dbReference type="EMBL" id="ANU23033.1"/>
    </source>
</evidence>
<dbReference type="STRING" id="414778.BCM40_06455"/>
<dbReference type="AlphaFoldDB" id="A0A1C7EG40"/>
<dbReference type="RefSeq" id="WP_065526084.1">
    <property type="nucleotide sequence ID" value="NZ_CP016543.2"/>
</dbReference>
<organism evidence="2 3">
    <name type="scientific">Planococcus donghaensis</name>
    <dbReference type="NCBI Taxonomy" id="414778"/>
    <lineage>
        <taxon>Bacteria</taxon>
        <taxon>Bacillati</taxon>
        <taxon>Bacillota</taxon>
        <taxon>Bacilli</taxon>
        <taxon>Bacillales</taxon>
        <taxon>Caryophanaceae</taxon>
        <taxon>Planococcus</taxon>
    </lineage>
</organism>
<keyword evidence="3" id="KW-1185">Reference proteome</keyword>
<dbReference type="Proteomes" id="UP000092495">
    <property type="component" value="Chromosome"/>
</dbReference>
<dbReference type="OrthoDB" id="2360594at2"/>
<dbReference type="Pfam" id="PF21747">
    <property type="entry name" value="YpoC"/>
    <property type="match status" value="1"/>
</dbReference>
<feature type="domain" description="YpoC-like" evidence="1">
    <location>
        <begin position="10"/>
        <end position="104"/>
    </location>
</feature>
<reference evidence="2" key="1">
    <citation type="submission" date="2016-10" db="EMBL/GenBank/DDBJ databases">
        <authorList>
            <person name="See-Too W.S."/>
        </authorList>
    </citation>
    <scope>NUCLEOTIDE SEQUENCE</scope>
    <source>
        <strain evidence="2">DSM 22276</strain>
    </source>
</reference>
<evidence type="ECO:0000259" key="1">
    <source>
        <dbReference type="Pfam" id="PF21747"/>
    </source>
</evidence>
<protein>
    <recommendedName>
        <fullName evidence="1">YpoC-like domain-containing protein</fullName>
    </recommendedName>
</protein>
<name>A0A1C7EG40_9BACL</name>
<dbReference type="InterPro" id="IPR048427">
    <property type="entry name" value="YpoC"/>
</dbReference>
<sequence>MKRSLKLTKEQLEPYFLEWECNSAQLAELHKQRNKAAELTKDGLTIYKKLLTHCRQALQDDGFEPLNGSERLAFIESSPGTYAAYRQLSELFRELKKMIARKRIEFKHLNES</sequence>
<dbReference type="KEGG" id="pdg:BCM40_06455"/>
<evidence type="ECO:0000313" key="3">
    <source>
        <dbReference type="Proteomes" id="UP000092495"/>
    </source>
</evidence>
<dbReference type="EMBL" id="CP016543">
    <property type="protein sequence ID" value="ANU23033.1"/>
    <property type="molecule type" value="Genomic_DNA"/>
</dbReference>
<accession>A0A1C7EG40</accession>
<gene>
    <name evidence="2" type="ORF">BCM40_06455</name>
</gene>